<dbReference type="AlphaFoldDB" id="A0A0D1EIU3"/>
<evidence type="ECO:0000256" key="3">
    <source>
        <dbReference type="ARBA" id="ARBA00022692"/>
    </source>
</evidence>
<gene>
    <name evidence="7" type="ORF">jaqu_07430</name>
</gene>
<dbReference type="Proteomes" id="UP000032232">
    <property type="component" value="Unassembled WGS sequence"/>
</dbReference>
<keyword evidence="8" id="KW-1185">Reference proteome</keyword>
<keyword evidence="3 6" id="KW-0812">Transmembrane</keyword>
<sequence>MRAPASAYLAGAVGVAGGTVASSVAGFASLLLLTQILSKEMFGGYAFAMAVVTLVSVLATLGLDRALMLRVAGIEPSSRWLRGGGLALRVTLICTAVAGALGALMAVTAEPFVSMGLMPEARFWLPALALSAVPFTAGMVLHSWYQANHRVAFAAAMPGIGDLSRCLFFAVVLLAGFGASGVAAAAVLGATVPVALLIWQARGRTRRAPRRLNGGDFTKGIQFVTIRLAQESGRQVDLVMMGLLATGAATADYAIAARIAAIADQGRQSLKPTFMPRTRRWIAAGDTAAALREFARTRDAGFAAALAAATLFTLSGMPILSLFGAFEQAYSVLLLVTLGFVLNTGLGLHAAYLAMHGEVGWSALLRVGGLVLLVALNFLLIPRFGAVGAATAAALTQGVINVASATLAWRLTGLIPVDRMQVVLIVAAVIALTAGATAALSPVAAGGLLGAAFLIAAFRSRSVLRELARMALARRARKP</sequence>
<feature type="transmembrane region" description="Helical" evidence="6">
    <location>
        <begin position="7"/>
        <end position="33"/>
    </location>
</feature>
<evidence type="ECO:0000256" key="1">
    <source>
        <dbReference type="ARBA" id="ARBA00004651"/>
    </source>
</evidence>
<comment type="caution">
    <text evidence="7">The sequence shown here is derived from an EMBL/GenBank/DDBJ whole genome shotgun (WGS) entry which is preliminary data.</text>
</comment>
<evidence type="ECO:0000256" key="5">
    <source>
        <dbReference type="ARBA" id="ARBA00023136"/>
    </source>
</evidence>
<evidence type="ECO:0000256" key="4">
    <source>
        <dbReference type="ARBA" id="ARBA00022989"/>
    </source>
</evidence>
<dbReference type="EMBL" id="JYFE01000017">
    <property type="protein sequence ID" value="KIT17554.1"/>
    <property type="molecule type" value="Genomic_DNA"/>
</dbReference>
<feature type="transmembrane region" description="Helical" evidence="6">
    <location>
        <begin position="421"/>
        <end position="440"/>
    </location>
</feature>
<feature type="transmembrane region" description="Helical" evidence="6">
    <location>
        <begin position="45"/>
        <end position="66"/>
    </location>
</feature>
<keyword evidence="5 6" id="KW-0472">Membrane</keyword>
<evidence type="ECO:0000256" key="6">
    <source>
        <dbReference type="SAM" id="Phobius"/>
    </source>
</evidence>
<dbReference type="PATRIC" id="fig|935700.4.peg.784"/>
<dbReference type="PANTHER" id="PTHR30250:SF11">
    <property type="entry name" value="O-ANTIGEN TRANSPORTER-RELATED"/>
    <property type="match status" value="1"/>
</dbReference>
<feature type="transmembrane region" description="Helical" evidence="6">
    <location>
        <begin position="121"/>
        <end position="141"/>
    </location>
</feature>
<evidence type="ECO:0000256" key="2">
    <source>
        <dbReference type="ARBA" id="ARBA00022475"/>
    </source>
</evidence>
<dbReference type="Pfam" id="PF01943">
    <property type="entry name" value="Polysacc_synt"/>
    <property type="match status" value="1"/>
</dbReference>
<evidence type="ECO:0000313" key="8">
    <source>
        <dbReference type="Proteomes" id="UP000032232"/>
    </source>
</evidence>
<reference evidence="7 8" key="1">
    <citation type="submission" date="2015-02" db="EMBL/GenBank/DDBJ databases">
        <title>Genome Sequence of Jannaschia aquimarina DSM28248, a member of the Roseobacter clade.</title>
        <authorList>
            <person name="Voget S."/>
            <person name="Daniel R."/>
        </authorList>
    </citation>
    <scope>NUCLEOTIDE SEQUENCE [LARGE SCALE GENOMIC DNA]</scope>
    <source>
        <strain evidence="7 8">GSW-M26</strain>
    </source>
</reference>
<accession>A0A0D1EIU3</accession>
<feature type="transmembrane region" description="Helical" evidence="6">
    <location>
        <begin position="329"/>
        <end position="351"/>
    </location>
</feature>
<keyword evidence="4 6" id="KW-1133">Transmembrane helix</keyword>
<dbReference type="STRING" id="935700.jaqu_07430"/>
<dbReference type="RefSeq" id="WP_043917586.1">
    <property type="nucleotide sequence ID" value="NZ_FZPF01000002.1"/>
</dbReference>
<dbReference type="InterPro" id="IPR002797">
    <property type="entry name" value="Polysacc_synth"/>
</dbReference>
<feature type="transmembrane region" description="Helical" evidence="6">
    <location>
        <begin position="86"/>
        <end position="109"/>
    </location>
</feature>
<dbReference type="PANTHER" id="PTHR30250">
    <property type="entry name" value="PST FAMILY PREDICTED COLANIC ACID TRANSPORTER"/>
    <property type="match status" value="1"/>
</dbReference>
<name>A0A0D1EIU3_9RHOB</name>
<proteinExistence type="predicted"/>
<comment type="subcellular location">
    <subcellularLocation>
        <location evidence="1">Cell membrane</location>
        <topology evidence="1">Multi-pass membrane protein</topology>
    </subcellularLocation>
</comment>
<feature type="transmembrane region" description="Helical" evidence="6">
    <location>
        <begin position="387"/>
        <end position="409"/>
    </location>
</feature>
<protein>
    <submittedName>
        <fullName evidence="7">Polysaccharide biosynthesis protein</fullName>
    </submittedName>
</protein>
<evidence type="ECO:0000313" key="7">
    <source>
        <dbReference type="EMBL" id="KIT17554.1"/>
    </source>
</evidence>
<feature type="transmembrane region" description="Helical" evidence="6">
    <location>
        <begin position="363"/>
        <end position="381"/>
    </location>
</feature>
<organism evidence="7 8">
    <name type="scientific">Jannaschia aquimarina</name>
    <dbReference type="NCBI Taxonomy" id="935700"/>
    <lineage>
        <taxon>Bacteria</taxon>
        <taxon>Pseudomonadati</taxon>
        <taxon>Pseudomonadota</taxon>
        <taxon>Alphaproteobacteria</taxon>
        <taxon>Rhodobacterales</taxon>
        <taxon>Roseobacteraceae</taxon>
        <taxon>Jannaschia</taxon>
    </lineage>
</organism>
<keyword evidence="2" id="KW-1003">Cell membrane</keyword>
<dbReference type="GO" id="GO:0005886">
    <property type="term" value="C:plasma membrane"/>
    <property type="evidence" value="ECO:0007669"/>
    <property type="project" value="UniProtKB-SubCell"/>
</dbReference>
<feature type="transmembrane region" description="Helical" evidence="6">
    <location>
        <begin position="302"/>
        <end position="323"/>
    </location>
</feature>
<dbReference type="InterPro" id="IPR050833">
    <property type="entry name" value="Poly_Biosynth_Transport"/>
</dbReference>